<dbReference type="PANTHER" id="PTHR19957:SF3">
    <property type="entry name" value="SYNTAXIN-5"/>
    <property type="match status" value="1"/>
</dbReference>
<dbReference type="PROSITE" id="PS50192">
    <property type="entry name" value="T_SNARE"/>
    <property type="match status" value="1"/>
</dbReference>
<dbReference type="EMBL" id="MU006288">
    <property type="protein sequence ID" value="KAF2856915.1"/>
    <property type="molecule type" value="Genomic_DNA"/>
</dbReference>
<evidence type="ECO:0000256" key="6">
    <source>
        <dbReference type="ARBA" id="ARBA00023054"/>
    </source>
</evidence>
<dbReference type="PANTHER" id="PTHR19957">
    <property type="entry name" value="SYNTAXIN"/>
    <property type="match status" value="1"/>
</dbReference>
<name>A0A6A7BQ98_9PLEO</name>
<evidence type="ECO:0000313" key="10">
    <source>
        <dbReference type="EMBL" id="KAF2856915.1"/>
    </source>
</evidence>
<comment type="similarity">
    <text evidence="2">Belongs to the syntaxin family.</text>
</comment>
<comment type="subcellular location">
    <subcellularLocation>
        <location evidence="1">Membrane</location>
        <topology evidence="1">Single-pass type IV membrane protein</topology>
    </subcellularLocation>
</comment>
<accession>A0A6A7BQ98</accession>
<dbReference type="InterPro" id="IPR021538">
    <property type="entry name" value="Syntaxin-5_N"/>
</dbReference>
<dbReference type="GO" id="GO:0006906">
    <property type="term" value="P:vesicle fusion"/>
    <property type="evidence" value="ECO:0007669"/>
    <property type="project" value="TreeGrafter"/>
</dbReference>
<dbReference type="Proteomes" id="UP000799423">
    <property type="component" value="Unassembled WGS sequence"/>
</dbReference>
<dbReference type="Gene3D" id="1.20.58.70">
    <property type="match status" value="1"/>
</dbReference>
<feature type="domain" description="T-SNARE coiled-coil homology" evidence="9">
    <location>
        <begin position="283"/>
        <end position="345"/>
    </location>
</feature>
<evidence type="ECO:0000259" key="9">
    <source>
        <dbReference type="PROSITE" id="PS50192"/>
    </source>
</evidence>
<protein>
    <submittedName>
        <fullName evidence="10">Syntaxin-5</fullName>
    </submittedName>
</protein>
<dbReference type="AlphaFoldDB" id="A0A6A7BQ98"/>
<dbReference type="InterPro" id="IPR000727">
    <property type="entry name" value="T_SNARE_dom"/>
</dbReference>
<sequence length="370" mass="41332">MQLPVAVVWRAPSPVHLHARRHVATSPPPSTMAVSIQDRTDEFKAILAQAQRRQAQSKTGAQRQSLLTAQEKAQASSSPQRQRSEFARSAAEVARGVSSTMQKLQRLSQLAKRKTLFDDRPVEFDELTFVIKQDMTALSGQVQALQQMNTKQHPRSKPGIDQEGEHNSNVVILLKDKLQNVGTNFKDVLEVRTKNMQASRSRTEQFLSTAASQSHSNLDPSRTDSPLYQAPQRGRSPGAFNRNTNAVQQDLLSLEPSGPSALTRNGPQSDAQLLLMEEAQPQNQYIQERGRAIESIESTIQELGGIFSQLAQMVSEQGEQIQRIDANTEDVVDNVEGAQRELMKYWSRVQGNRWLVAKMFGVLMICEYST</sequence>
<dbReference type="SMART" id="SM00397">
    <property type="entry name" value="t_SNARE"/>
    <property type="match status" value="1"/>
</dbReference>
<organism evidence="10 11">
    <name type="scientific">Plenodomus tracheiphilus IPT5</name>
    <dbReference type="NCBI Taxonomy" id="1408161"/>
    <lineage>
        <taxon>Eukaryota</taxon>
        <taxon>Fungi</taxon>
        <taxon>Dikarya</taxon>
        <taxon>Ascomycota</taxon>
        <taxon>Pezizomycotina</taxon>
        <taxon>Dothideomycetes</taxon>
        <taxon>Pleosporomycetidae</taxon>
        <taxon>Pleosporales</taxon>
        <taxon>Pleosporineae</taxon>
        <taxon>Leptosphaeriaceae</taxon>
        <taxon>Plenodomus</taxon>
    </lineage>
</organism>
<dbReference type="OrthoDB" id="421009at2759"/>
<dbReference type="Pfam" id="PF11416">
    <property type="entry name" value="Syntaxin-5_N"/>
    <property type="match status" value="1"/>
</dbReference>
<evidence type="ECO:0000256" key="2">
    <source>
        <dbReference type="ARBA" id="ARBA00009063"/>
    </source>
</evidence>
<evidence type="ECO:0000256" key="8">
    <source>
        <dbReference type="SAM" id="MobiDB-lite"/>
    </source>
</evidence>
<evidence type="ECO:0000256" key="4">
    <source>
        <dbReference type="ARBA" id="ARBA00022692"/>
    </source>
</evidence>
<proteinExistence type="inferred from homology"/>
<dbReference type="SUPFAM" id="SSF47661">
    <property type="entry name" value="t-snare proteins"/>
    <property type="match status" value="1"/>
</dbReference>
<keyword evidence="5" id="KW-1133">Transmembrane helix</keyword>
<feature type="region of interest" description="Disordered" evidence="8">
    <location>
        <begin position="51"/>
        <end position="89"/>
    </location>
</feature>
<evidence type="ECO:0000256" key="7">
    <source>
        <dbReference type="ARBA" id="ARBA00023136"/>
    </source>
</evidence>
<keyword evidence="6" id="KW-0175">Coiled coil</keyword>
<dbReference type="GO" id="GO:0031201">
    <property type="term" value="C:SNARE complex"/>
    <property type="evidence" value="ECO:0007669"/>
    <property type="project" value="TreeGrafter"/>
</dbReference>
<dbReference type="CDD" id="cd15844">
    <property type="entry name" value="SNARE_syntaxin5"/>
    <property type="match status" value="1"/>
</dbReference>
<evidence type="ECO:0000256" key="3">
    <source>
        <dbReference type="ARBA" id="ARBA00022448"/>
    </source>
</evidence>
<dbReference type="Pfam" id="PF05739">
    <property type="entry name" value="SNARE"/>
    <property type="match status" value="1"/>
</dbReference>
<keyword evidence="4" id="KW-0812">Transmembrane</keyword>
<dbReference type="GO" id="GO:0000139">
    <property type="term" value="C:Golgi membrane"/>
    <property type="evidence" value="ECO:0007669"/>
    <property type="project" value="TreeGrafter"/>
</dbReference>
<dbReference type="GO" id="GO:0005484">
    <property type="term" value="F:SNAP receptor activity"/>
    <property type="evidence" value="ECO:0007669"/>
    <property type="project" value="TreeGrafter"/>
</dbReference>
<reference evidence="10" key="1">
    <citation type="submission" date="2020-01" db="EMBL/GenBank/DDBJ databases">
        <authorList>
            <consortium name="DOE Joint Genome Institute"/>
            <person name="Haridas S."/>
            <person name="Albert R."/>
            <person name="Binder M."/>
            <person name="Bloem J."/>
            <person name="Labutti K."/>
            <person name="Salamov A."/>
            <person name="Andreopoulos B."/>
            <person name="Baker S.E."/>
            <person name="Barry K."/>
            <person name="Bills G."/>
            <person name="Bluhm B.H."/>
            <person name="Cannon C."/>
            <person name="Castanera R."/>
            <person name="Culley D.E."/>
            <person name="Daum C."/>
            <person name="Ezra D."/>
            <person name="Gonzalez J.B."/>
            <person name="Henrissat B."/>
            <person name="Kuo A."/>
            <person name="Liang C."/>
            <person name="Lipzen A."/>
            <person name="Lutzoni F."/>
            <person name="Magnuson J."/>
            <person name="Mondo S."/>
            <person name="Nolan M."/>
            <person name="Ohm R."/>
            <person name="Pangilinan J."/>
            <person name="Park H.-J."/>
            <person name="Ramirez L."/>
            <person name="Alfaro M."/>
            <person name="Sun H."/>
            <person name="Tritt A."/>
            <person name="Yoshinaga Y."/>
            <person name="Zwiers L.-H."/>
            <person name="Turgeon B.G."/>
            <person name="Goodwin S.B."/>
            <person name="Spatafora J.W."/>
            <person name="Crous P.W."/>
            <person name="Grigoriev I.V."/>
        </authorList>
    </citation>
    <scope>NUCLEOTIDE SEQUENCE</scope>
    <source>
        <strain evidence="10">IPT5</strain>
    </source>
</reference>
<dbReference type="InterPro" id="IPR045242">
    <property type="entry name" value="Syntaxin"/>
</dbReference>
<feature type="compositionally biased region" description="Polar residues" evidence="8">
    <location>
        <begin position="196"/>
        <end position="226"/>
    </location>
</feature>
<keyword evidence="11" id="KW-1185">Reference proteome</keyword>
<keyword evidence="3" id="KW-0813">Transport</keyword>
<keyword evidence="7" id="KW-0472">Membrane</keyword>
<dbReference type="GO" id="GO:0006888">
    <property type="term" value="P:endoplasmic reticulum to Golgi vesicle-mediated transport"/>
    <property type="evidence" value="ECO:0007669"/>
    <property type="project" value="TreeGrafter"/>
</dbReference>
<feature type="region of interest" description="Disordered" evidence="8">
    <location>
        <begin position="196"/>
        <end position="242"/>
    </location>
</feature>
<gene>
    <name evidence="10" type="ORF">T440DRAFT_512903</name>
</gene>
<evidence type="ECO:0000313" key="11">
    <source>
        <dbReference type="Proteomes" id="UP000799423"/>
    </source>
</evidence>
<dbReference type="InterPro" id="IPR010989">
    <property type="entry name" value="SNARE"/>
</dbReference>
<evidence type="ECO:0000256" key="1">
    <source>
        <dbReference type="ARBA" id="ARBA00004211"/>
    </source>
</evidence>
<dbReference type="GO" id="GO:0000149">
    <property type="term" value="F:SNARE binding"/>
    <property type="evidence" value="ECO:0007669"/>
    <property type="project" value="TreeGrafter"/>
</dbReference>
<dbReference type="GO" id="GO:0048278">
    <property type="term" value="P:vesicle docking"/>
    <property type="evidence" value="ECO:0007669"/>
    <property type="project" value="TreeGrafter"/>
</dbReference>
<dbReference type="GO" id="GO:0006886">
    <property type="term" value="P:intracellular protein transport"/>
    <property type="evidence" value="ECO:0007669"/>
    <property type="project" value="TreeGrafter"/>
</dbReference>
<feature type="compositionally biased region" description="Polar residues" evidence="8">
    <location>
        <begin position="57"/>
        <end position="68"/>
    </location>
</feature>
<evidence type="ECO:0000256" key="5">
    <source>
        <dbReference type="ARBA" id="ARBA00022989"/>
    </source>
</evidence>